<gene>
    <name evidence="4" type="ORF">FCU45_05505</name>
</gene>
<dbReference type="OrthoDB" id="9811615at2"/>
<dbReference type="CDD" id="cd06464">
    <property type="entry name" value="ACD_sHsps-like"/>
    <property type="match status" value="1"/>
</dbReference>
<dbReference type="InterPro" id="IPR031107">
    <property type="entry name" value="Small_HSP"/>
</dbReference>
<dbReference type="SUPFAM" id="SSF49764">
    <property type="entry name" value="HSP20-like chaperones"/>
    <property type="match status" value="1"/>
</dbReference>
<evidence type="ECO:0000313" key="5">
    <source>
        <dbReference type="Proteomes" id="UP000309561"/>
    </source>
</evidence>
<organism evidence="4 5">
    <name type="scientific">Sulfurimonas crateris</name>
    <dbReference type="NCBI Taxonomy" id="2574727"/>
    <lineage>
        <taxon>Bacteria</taxon>
        <taxon>Pseudomonadati</taxon>
        <taxon>Campylobacterota</taxon>
        <taxon>Epsilonproteobacteria</taxon>
        <taxon>Campylobacterales</taxon>
        <taxon>Sulfurimonadaceae</taxon>
        <taxon>Sulfurimonas</taxon>
    </lineage>
</organism>
<dbReference type="Gene3D" id="2.60.40.790">
    <property type="match status" value="1"/>
</dbReference>
<proteinExistence type="inferred from homology"/>
<name>A0A4U2Z936_9BACT</name>
<dbReference type="PROSITE" id="PS01031">
    <property type="entry name" value="SHSP"/>
    <property type="match status" value="1"/>
</dbReference>
<comment type="caution">
    <text evidence="4">The sequence shown here is derived from an EMBL/GenBank/DDBJ whole genome shotgun (WGS) entry which is preliminary data.</text>
</comment>
<evidence type="ECO:0000256" key="1">
    <source>
        <dbReference type="PROSITE-ProRule" id="PRU00285"/>
    </source>
</evidence>
<reference evidence="4 5" key="1">
    <citation type="submission" date="2019-04" db="EMBL/GenBank/DDBJ databases">
        <title>Sulfurimonas crateris sp. nov. a facultative anaerobic sulfur-oxidizing chemolithautotrophic bacterium isolated from a terrestrial mud vulcano.</title>
        <authorList>
            <person name="Ratnikova N.M."/>
            <person name="Slobodkin A.I."/>
            <person name="Merkel A.Y."/>
            <person name="Novikov A."/>
            <person name="Bonch-Osmolovskaya E.A."/>
            <person name="Slobodkina G.B."/>
        </authorList>
    </citation>
    <scope>NUCLEOTIDE SEQUENCE [LARGE SCALE GENOMIC DNA]</scope>
    <source>
        <strain evidence="4 5">SN118</strain>
    </source>
</reference>
<evidence type="ECO:0000259" key="3">
    <source>
        <dbReference type="PROSITE" id="PS01031"/>
    </source>
</evidence>
<evidence type="ECO:0000313" key="4">
    <source>
        <dbReference type="EMBL" id="TKI69511.1"/>
    </source>
</evidence>
<comment type="similarity">
    <text evidence="1 2">Belongs to the small heat shock protein (HSP20) family.</text>
</comment>
<accession>A0A4U2Z936</accession>
<dbReference type="InterPro" id="IPR002068">
    <property type="entry name" value="A-crystallin/Hsp20_dom"/>
</dbReference>
<dbReference type="EMBL" id="SZPX01000004">
    <property type="protein sequence ID" value="TKI69511.1"/>
    <property type="molecule type" value="Genomic_DNA"/>
</dbReference>
<feature type="domain" description="SHSP" evidence="3">
    <location>
        <begin position="36"/>
        <end position="148"/>
    </location>
</feature>
<dbReference type="InterPro" id="IPR008978">
    <property type="entry name" value="HSP20-like_chaperone"/>
</dbReference>
<dbReference type="Pfam" id="PF00011">
    <property type="entry name" value="HSP20"/>
    <property type="match status" value="1"/>
</dbReference>
<dbReference type="RefSeq" id="WP_137013125.1">
    <property type="nucleotide sequence ID" value="NZ_SZPX01000004.1"/>
</dbReference>
<dbReference type="Proteomes" id="UP000309561">
    <property type="component" value="Unassembled WGS sequence"/>
</dbReference>
<evidence type="ECO:0000256" key="2">
    <source>
        <dbReference type="RuleBase" id="RU003616"/>
    </source>
</evidence>
<sequence length="148" mass="16822">MLISRYLSPAEAYKRKRGIDFFNDFLSSLDENVNDGALADFKPAVNTREGKDAYHVDVDLPGVKKEDIEINVQNNVLTVSGKRETKSEVKEEEYYRVESSYGKFQRSFTLPDKVDTENIRAACEDGVLEVVIPKLQIEKSSAKKIEIK</sequence>
<dbReference type="PANTHER" id="PTHR11527">
    <property type="entry name" value="HEAT-SHOCK PROTEIN 20 FAMILY MEMBER"/>
    <property type="match status" value="1"/>
</dbReference>
<dbReference type="AlphaFoldDB" id="A0A4U2Z936"/>
<keyword evidence="5" id="KW-1185">Reference proteome</keyword>
<protein>
    <submittedName>
        <fullName evidence="4">Hsp20/alpha crystallin family protein</fullName>
    </submittedName>
</protein>